<keyword evidence="6" id="KW-0804">Transcription</keyword>
<dbReference type="Gene3D" id="3.40.1360.10">
    <property type="match status" value="1"/>
</dbReference>
<evidence type="ECO:0000256" key="1">
    <source>
        <dbReference type="ARBA" id="ARBA00022478"/>
    </source>
</evidence>
<proteinExistence type="predicted"/>
<comment type="caution">
    <text evidence="9">The sequence shown here is derived from an EMBL/GenBank/DDBJ whole genome shotgun (WGS) entry which is preliminary data.</text>
</comment>
<evidence type="ECO:0000256" key="3">
    <source>
        <dbReference type="ARBA" id="ARBA00022679"/>
    </source>
</evidence>
<organism evidence="9 10">
    <name type="scientific">Rhodopirellula halodulae</name>
    <dbReference type="NCBI Taxonomy" id="2894198"/>
    <lineage>
        <taxon>Bacteria</taxon>
        <taxon>Pseudomonadati</taxon>
        <taxon>Planctomycetota</taxon>
        <taxon>Planctomycetia</taxon>
        <taxon>Pirellulales</taxon>
        <taxon>Pirellulaceae</taxon>
        <taxon>Rhodopirellula</taxon>
    </lineage>
</organism>
<evidence type="ECO:0000313" key="9">
    <source>
        <dbReference type="EMBL" id="MCC9641660.1"/>
    </source>
</evidence>
<keyword evidence="5" id="KW-0235">DNA replication</keyword>
<dbReference type="Gene3D" id="3.90.580.10">
    <property type="entry name" value="Zinc finger, CHC2-type domain"/>
    <property type="match status" value="1"/>
</dbReference>
<dbReference type="SUPFAM" id="SSF56731">
    <property type="entry name" value="DNA primase core"/>
    <property type="match status" value="1"/>
</dbReference>
<evidence type="ECO:0000313" key="10">
    <source>
        <dbReference type="Proteomes" id="UP001430306"/>
    </source>
</evidence>
<dbReference type="RefSeq" id="WP_230271995.1">
    <property type="nucleotide sequence ID" value="NZ_JAJKFW010000012.1"/>
</dbReference>
<evidence type="ECO:0000256" key="4">
    <source>
        <dbReference type="ARBA" id="ARBA00022695"/>
    </source>
</evidence>
<keyword evidence="2" id="KW-0639">Primosome</keyword>
<evidence type="ECO:0000256" key="5">
    <source>
        <dbReference type="ARBA" id="ARBA00022705"/>
    </source>
</evidence>
<dbReference type="SMART" id="SM00493">
    <property type="entry name" value="TOPRIM"/>
    <property type="match status" value="1"/>
</dbReference>
<dbReference type="SUPFAM" id="SSF57783">
    <property type="entry name" value="Zinc beta-ribbon"/>
    <property type="match status" value="1"/>
</dbReference>
<evidence type="ECO:0000256" key="6">
    <source>
        <dbReference type="ARBA" id="ARBA00023163"/>
    </source>
</evidence>
<keyword evidence="10" id="KW-1185">Reference proteome</keyword>
<feature type="region of interest" description="Disordered" evidence="7">
    <location>
        <begin position="114"/>
        <end position="145"/>
    </location>
</feature>
<protein>
    <submittedName>
        <fullName evidence="9">DNA primase</fullName>
    </submittedName>
</protein>
<dbReference type="InterPro" id="IPR006171">
    <property type="entry name" value="TOPRIM_dom"/>
</dbReference>
<accession>A0ABS8NDN1</accession>
<name>A0ABS8NDN1_9BACT</name>
<evidence type="ECO:0000259" key="8">
    <source>
        <dbReference type="SMART" id="SM00493"/>
    </source>
</evidence>
<evidence type="ECO:0000256" key="7">
    <source>
        <dbReference type="SAM" id="MobiDB-lite"/>
    </source>
</evidence>
<feature type="compositionally biased region" description="Low complexity" evidence="7">
    <location>
        <begin position="127"/>
        <end position="137"/>
    </location>
</feature>
<dbReference type="Proteomes" id="UP001430306">
    <property type="component" value="Unassembled WGS sequence"/>
</dbReference>
<keyword evidence="4" id="KW-0548">Nucleotidyltransferase</keyword>
<dbReference type="CDD" id="cd00188">
    <property type="entry name" value="TOPRIM"/>
    <property type="match status" value="1"/>
</dbReference>
<reference evidence="9" key="1">
    <citation type="submission" date="2021-11" db="EMBL/GenBank/DDBJ databases">
        <title>Genome sequence.</title>
        <authorList>
            <person name="Sun Q."/>
        </authorList>
    </citation>
    <scope>NUCLEOTIDE SEQUENCE</scope>
    <source>
        <strain evidence="9">JC740</strain>
    </source>
</reference>
<sequence>MNSKKSGYIQDVDRLIEETRVEQVLSHYNLPLPQSSTGEYRMQCVFNDSCADSQYGNLTVRLDDPANRIYCHTCEVRGNLLTLLHGLEHQRPPAGGRLRGVEFKDAVAKLREISGESIDPGTTQQRSPAAKPSLAPLPKEPGNTPLIRHEKEAARQLANLYEELVADVSEMSPEAAQYVRRRDWLTPELMKKWGVGWIPGNGRSLFRKSYLVYTHRDERNQVLSYSGRDLSFEEKWNKWLRDGRPEGKKPNKHRYVSGYRKGQELYGAQANRLEEEYVRESLERRGVVVVEGMNEVLRLETLGVAAVGIGSNKATDTQVQKLIRFAKHAGNNRILLLPDCDEEGEAGFKDLLWKLAEHGLSIRLGCSSKINEGRFAGRQPEDFDAEDIEVIDSNL</sequence>
<dbReference type="InterPro" id="IPR036977">
    <property type="entry name" value="DNA_primase_Znf_CHC2"/>
</dbReference>
<evidence type="ECO:0000256" key="2">
    <source>
        <dbReference type="ARBA" id="ARBA00022515"/>
    </source>
</evidence>
<feature type="domain" description="Toprim" evidence="8">
    <location>
        <begin position="285"/>
        <end position="360"/>
    </location>
</feature>
<dbReference type="EMBL" id="JAJKFW010000012">
    <property type="protein sequence ID" value="MCC9641660.1"/>
    <property type="molecule type" value="Genomic_DNA"/>
</dbReference>
<keyword evidence="1" id="KW-0240">DNA-directed RNA polymerase</keyword>
<gene>
    <name evidence="9" type="ORF">LOC71_05190</name>
</gene>
<keyword evidence="3" id="KW-0808">Transferase</keyword>